<evidence type="ECO:0000256" key="6">
    <source>
        <dbReference type="RuleBase" id="RU362025"/>
    </source>
</evidence>
<dbReference type="InterPro" id="IPR013705">
    <property type="entry name" value="Sterol_MeTrfase_C"/>
</dbReference>
<dbReference type="Pfam" id="PF08498">
    <property type="entry name" value="Sterol_MT_C"/>
    <property type="match status" value="1"/>
</dbReference>
<proteinExistence type="inferred from homology"/>
<dbReference type="Pfam" id="PF08241">
    <property type="entry name" value="Methyltransf_11"/>
    <property type="match status" value="1"/>
</dbReference>
<dbReference type="PROSITE" id="PS51685">
    <property type="entry name" value="SAM_MT_ERG6_SMT"/>
    <property type="match status" value="1"/>
</dbReference>
<keyword evidence="1 5" id="KW-0489">Methyltransferase</keyword>
<evidence type="ECO:0000259" key="7">
    <source>
        <dbReference type="PROSITE" id="PS51685"/>
    </source>
</evidence>
<comment type="pathway">
    <text evidence="6">Steroid metabolism.</text>
</comment>
<dbReference type="Proteomes" id="UP000023758">
    <property type="component" value="Unassembled WGS sequence"/>
</dbReference>
<dbReference type="GO" id="GO:0032259">
    <property type="term" value="P:methylation"/>
    <property type="evidence" value="ECO:0007669"/>
    <property type="project" value="UniProtKB-KW"/>
</dbReference>
<keyword evidence="6" id="KW-0752">Steroid biosynthesis</keyword>
<accession>A0A022VZX4</accession>
<dbReference type="GO" id="GO:0006696">
    <property type="term" value="P:ergosterol biosynthetic process"/>
    <property type="evidence" value="ECO:0007669"/>
    <property type="project" value="TreeGrafter"/>
</dbReference>
<evidence type="ECO:0000313" key="8">
    <source>
        <dbReference type="EMBL" id="EZF51348.1"/>
    </source>
</evidence>
<dbReference type="InterPro" id="IPR029063">
    <property type="entry name" value="SAM-dependent_MTases_sf"/>
</dbReference>
<evidence type="ECO:0000256" key="4">
    <source>
        <dbReference type="ARBA" id="ARBA00038188"/>
    </source>
</evidence>
<reference evidence="8" key="1">
    <citation type="submission" date="2014-02" db="EMBL/GenBank/DDBJ databases">
        <title>The Genome Sequence of Trichophyton rubrum (morphotype fischeri) CBS 288.86.</title>
        <authorList>
            <consortium name="The Broad Institute Genomics Platform"/>
            <person name="Cuomo C.A."/>
            <person name="White T.C."/>
            <person name="Graser Y."/>
            <person name="Martinez-Rossi N."/>
            <person name="Heitman J."/>
            <person name="Young S.K."/>
            <person name="Zeng Q."/>
            <person name="Gargeya S."/>
            <person name="Abouelleil A."/>
            <person name="Alvarado L."/>
            <person name="Chapman S.B."/>
            <person name="Gainer-Dewar J."/>
            <person name="Goldberg J."/>
            <person name="Griggs A."/>
            <person name="Gujja S."/>
            <person name="Hansen M."/>
            <person name="Howarth C."/>
            <person name="Imamovic A."/>
            <person name="Larimer J."/>
            <person name="Martinez D."/>
            <person name="Murphy C."/>
            <person name="Pearson M.D."/>
            <person name="Persinoti G."/>
            <person name="Poon T."/>
            <person name="Priest M."/>
            <person name="Roberts A.D."/>
            <person name="Saif S."/>
            <person name="Shea T.D."/>
            <person name="Sykes S.N."/>
            <person name="Wortman J."/>
            <person name="Nusbaum C."/>
            <person name="Birren B."/>
        </authorList>
    </citation>
    <scope>NUCLEOTIDE SEQUENCE [LARGE SCALE GENOMIC DNA]</scope>
    <source>
        <strain evidence="8">CBS 288.86</strain>
    </source>
</reference>
<evidence type="ECO:0000256" key="5">
    <source>
        <dbReference type="PROSITE-ProRule" id="PRU01022"/>
    </source>
</evidence>
<dbReference type="PANTHER" id="PTHR44068:SF1">
    <property type="entry name" value="HYPOTHETICAL LOC100005854"/>
    <property type="match status" value="1"/>
</dbReference>
<dbReference type="InterPro" id="IPR050447">
    <property type="entry name" value="Erg6_SMT_methyltransf"/>
</dbReference>
<comment type="similarity">
    <text evidence="4 5 6">Belongs to the class I-like SAM-binding methyltransferase superfamily. Erg6/SMT family.</text>
</comment>
<keyword evidence="6" id="KW-0443">Lipid metabolism</keyword>
<dbReference type="OrthoDB" id="540004at2759"/>
<keyword evidence="6" id="KW-1207">Sterol metabolism</keyword>
<dbReference type="HOGENOM" id="CLU_039068_5_3_1"/>
<comment type="function">
    <text evidence="6">Catalyzes the transfer of methyl groups from S-adenosyl-methionine to the C-24 of sterols.</text>
</comment>
<keyword evidence="6" id="KW-0444">Lipid biosynthesis</keyword>
<dbReference type="GO" id="GO:0005783">
    <property type="term" value="C:endoplasmic reticulum"/>
    <property type="evidence" value="ECO:0007669"/>
    <property type="project" value="TreeGrafter"/>
</dbReference>
<keyword evidence="2 5" id="KW-0808">Transferase</keyword>
<dbReference type="EC" id="2.1.1.-" evidence="6"/>
<dbReference type="GO" id="GO:0003838">
    <property type="term" value="F:sterol 24-C-methyltransferase activity"/>
    <property type="evidence" value="ECO:0007669"/>
    <property type="project" value="TreeGrafter"/>
</dbReference>
<organism evidence="8">
    <name type="scientific">Trichophyton rubrum CBS 288.86</name>
    <dbReference type="NCBI Taxonomy" id="1215330"/>
    <lineage>
        <taxon>Eukaryota</taxon>
        <taxon>Fungi</taxon>
        <taxon>Dikarya</taxon>
        <taxon>Ascomycota</taxon>
        <taxon>Pezizomycotina</taxon>
        <taxon>Eurotiomycetes</taxon>
        <taxon>Eurotiomycetidae</taxon>
        <taxon>Onygenales</taxon>
        <taxon>Arthrodermataceae</taxon>
        <taxon>Trichophyton</taxon>
    </lineage>
</organism>
<sequence>MPRVSILCHGQYISETTEKMADHFAPAVDPMHGKSAEERNAFLAMLKKGNESHREITDKYVGFWDEKERGERKDNYMSLVNSYYDLATDFYEEAWAQSFHFCRFGIHEPFLQALARHEHYLAFRMGIQRGMKVLDVGCGVGGPAREISTFTGCKVVGVNNNGYQIQRATAHAKKESRSEDVSFVKSDFMEMNFPDDSFDAVYVIEATVHAPSLQGVYEQIYRVLKPGGTFGVYEWVMTDKYDDSDPSHRAIKLGIERGNGIATMMPRKHAMEAIQAAGFVLEHEEDMADKGDIIPWYAPLAGELQARSLWDLFSALRVTKFGRASVSTLLKVLEAAKLAPSGTAQTADELSLGADNLVAGGRAGLFTPMYLMIAKKPAAPSS</sequence>
<keyword evidence="3 5" id="KW-0949">S-adenosyl-L-methionine</keyword>
<dbReference type="SUPFAM" id="SSF53335">
    <property type="entry name" value="S-adenosyl-L-methionine-dependent methyltransferases"/>
    <property type="match status" value="1"/>
</dbReference>
<name>A0A022VZX4_TRIRU</name>
<dbReference type="Gene3D" id="3.40.50.150">
    <property type="entry name" value="Vaccinia Virus protein VP39"/>
    <property type="match status" value="1"/>
</dbReference>
<gene>
    <name evidence="8" type="ORF">H103_05371</name>
</gene>
<dbReference type="PANTHER" id="PTHR44068">
    <property type="entry name" value="ZGC:194242"/>
    <property type="match status" value="1"/>
</dbReference>
<keyword evidence="6" id="KW-0756">Sterol biosynthesis</keyword>
<dbReference type="AlphaFoldDB" id="A0A022VZX4"/>
<evidence type="ECO:0000256" key="3">
    <source>
        <dbReference type="ARBA" id="ARBA00022691"/>
    </source>
</evidence>
<dbReference type="CDD" id="cd02440">
    <property type="entry name" value="AdoMet_MTases"/>
    <property type="match status" value="1"/>
</dbReference>
<evidence type="ECO:0000256" key="2">
    <source>
        <dbReference type="ARBA" id="ARBA00022679"/>
    </source>
</evidence>
<protein>
    <recommendedName>
        <fullName evidence="6">Sterol 24-C-methyltransferase</fullName>
        <ecNumber evidence="6">2.1.1.-</ecNumber>
    </recommendedName>
    <alternativeName>
        <fullName evidence="6">Delta(24)-sterol C-methyltransferase</fullName>
    </alternativeName>
</protein>
<dbReference type="InterPro" id="IPR030384">
    <property type="entry name" value="MeTrfase_SMT"/>
</dbReference>
<keyword evidence="6" id="KW-0753">Steroid metabolism</keyword>
<dbReference type="EMBL" id="KK207868">
    <property type="protein sequence ID" value="EZF51348.1"/>
    <property type="molecule type" value="Genomic_DNA"/>
</dbReference>
<evidence type="ECO:0000256" key="1">
    <source>
        <dbReference type="ARBA" id="ARBA00022603"/>
    </source>
</evidence>
<feature type="domain" description="SAM-dependent methyltransferase Erg6/SMT-type" evidence="7">
    <location>
        <begin position="83"/>
        <end position="377"/>
    </location>
</feature>
<dbReference type="InterPro" id="IPR013216">
    <property type="entry name" value="Methyltransf_11"/>
</dbReference>